<dbReference type="InterPro" id="IPR011527">
    <property type="entry name" value="ABC1_TM_dom"/>
</dbReference>
<evidence type="ECO:0000256" key="3">
    <source>
        <dbReference type="ARBA" id="ARBA00022448"/>
    </source>
</evidence>
<dbReference type="RefSeq" id="WP_148697203.1">
    <property type="nucleotide sequence ID" value="NZ_CP017834.1"/>
</dbReference>
<dbReference type="InterPro" id="IPR003593">
    <property type="entry name" value="AAA+_ATPase"/>
</dbReference>
<dbReference type="STRING" id="1915309.AXG55_05935"/>
<dbReference type="Pfam" id="PF00005">
    <property type="entry name" value="ABC_tran"/>
    <property type="match status" value="1"/>
</dbReference>
<keyword evidence="5" id="KW-0677">Repeat</keyword>
<dbReference type="SUPFAM" id="SSF90123">
    <property type="entry name" value="ABC transporter transmembrane region"/>
    <property type="match status" value="1"/>
</dbReference>
<dbReference type="GO" id="GO:0005886">
    <property type="term" value="C:plasma membrane"/>
    <property type="evidence" value="ECO:0007669"/>
    <property type="project" value="UniProtKB-SubCell"/>
</dbReference>
<dbReference type="InterPro" id="IPR036640">
    <property type="entry name" value="ABC1_TM_sf"/>
</dbReference>
<dbReference type="Proteomes" id="UP000184731">
    <property type="component" value="Chromosome"/>
</dbReference>
<dbReference type="OrthoDB" id="5578035at2"/>
<dbReference type="Gene3D" id="1.20.1560.10">
    <property type="entry name" value="ABC transporter type 1, transmembrane domain"/>
    <property type="match status" value="1"/>
</dbReference>
<dbReference type="InterPro" id="IPR027417">
    <property type="entry name" value="P-loop_NTPase"/>
</dbReference>
<feature type="transmembrane region" description="Helical" evidence="10">
    <location>
        <begin position="94"/>
        <end position="119"/>
    </location>
</feature>
<gene>
    <name evidence="13" type="ORF">AXG55_05935</name>
</gene>
<dbReference type="AlphaFoldDB" id="A0A1L4CZU7"/>
<dbReference type="PROSITE" id="PS50929">
    <property type="entry name" value="ABC_TM1F"/>
    <property type="match status" value="1"/>
</dbReference>
<evidence type="ECO:0000256" key="8">
    <source>
        <dbReference type="ARBA" id="ARBA00022989"/>
    </source>
</evidence>
<protein>
    <recommendedName>
        <fullName evidence="15">Multidrug ABC transporter ATP-binding protein</fullName>
    </recommendedName>
</protein>
<evidence type="ECO:0000256" key="7">
    <source>
        <dbReference type="ARBA" id="ARBA00022840"/>
    </source>
</evidence>
<dbReference type="CDD" id="cd18580">
    <property type="entry name" value="ABC_6TM_ABCC_D2"/>
    <property type="match status" value="1"/>
</dbReference>
<keyword evidence="4 10" id="KW-0812">Transmembrane</keyword>
<dbReference type="PANTHER" id="PTHR24223">
    <property type="entry name" value="ATP-BINDING CASSETTE SUB-FAMILY C"/>
    <property type="match status" value="1"/>
</dbReference>
<evidence type="ECO:0000259" key="11">
    <source>
        <dbReference type="PROSITE" id="PS50893"/>
    </source>
</evidence>
<feature type="domain" description="ABC transmembrane type-1" evidence="12">
    <location>
        <begin position="72"/>
        <end position="335"/>
    </location>
</feature>
<evidence type="ECO:0000259" key="12">
    <source>
        <dbReference type="PROSITE" id="PS50929"/>
    </source>
</evidence>
<dbReference type="InterPro" id="IPR050173">
    <property type="entry name" value="ABC_transporter_C-like"/>
</dbReference>
<dbReference type="PROSITE" id="PS50893">
    <property type="entry name" value="ABC_TRANSPORTER_2"/>
    <property type="match status" value="1"/>
</dbReference>
<evidence type="ECO:0000256" key="10">
    <source>
        <dbReference type="SAM" id="Phobius"/>
    </source>
</evidence>
<organism evidence="13 14">
    <name type="scientific">Silvanigrella aquatica</name>
    <dbReference type="NCBI Taxonomy" id="1915309"/>
    <lineage>
        <taxon>Bacteria</taxon>
        <taxon>Pseudomonadati</taxon>
        <taxon>Bdellovibrionota</taxon>
        <taxon>Oligoflexia</taxon>
        <taxon>Silvanigrellales</taxon>
        <taxon>Silvanigrellaceae</taxon>
        <taxon>Silvanigrella</taxon>
    </lineage>
</organism>
<proteinExistence type="inferred from homology"/>
<sequence length="607" mass="68731">MEETKSFISKEKREEGKIGISLFYRYFSSMQGVKFFAPIIFIILFISSFKDSAFRYFVSLWVDDCSKINCSQGFFLENSIRSGLQQATPLHLTLFFLGFCFTTISLLALNWITIIGFLANGARILHDQMVESFSNVRVTFMDENPSGRLIRRFSGDYTQAKDEIPGVFADIVSSLVELTIIVFIVLIKAPLAIFSILPCTFFYYQVQSTFKAASREIQRYTKVLESPIWSLFTESVVGYQTIRAYGKTNEFINHLSTISEDFAKASLLQSRFLRWLNLRLKFISECFSLSIGIITIYFLSQNKIGVGQAGFLISLTIGLDAMMQWLTRSLSLIESKMVCIERIIEYKNLPSEHPSHSATLDKIPEKWPRLGEVIIKNLSASYRKDLPIILHNLNIKFEAGKKIGVIGRTGAGKSTLFQAFYRMIYFHTGQIIIDGVDITQIPLHEARQIFAIVPQEPHLFSGTLKYNLDRTGKFTDEEIWQALKEVQLAKYVETLPGQLNYLIAERGGNFSVGQRQLLCMARAILSNSKIILMDEATASVDLETESLIQIAMKKAFANKTTIVIAHRLDTIHNADFVVVLGNGQLLDYGESEKVLSKLGEGLYSHLT</sequence>
<reference evidence="13 14" key="1">
    <citation type="submission" date="2016-10" db="EMBL/GenBank/DDBJ databases">
        <title>Silvanigrella aquatica sp. nov., isolated from a freshwater lake located in the Black Forest, Germany, description of Silvanigrellaceae fam. nov., Silvanigrellales ord. nov., reclassification of the order Bdellovibrionales in the class Oligoflexia, reclassification of the families Bacteriovoracaceae and Halobacteriovoraceae in the new order Bacteriovoracales ord. nov., and reclassification of the family Pseudobacteriovoracaceae in the order Oligoflexiales.</title>
        <authorList>
            <person name="Hahn M.W."/>
            <person name="Schmidt J."/>
            <person name="Koll U."/>
            <person name="Rohde M."/>
            <person name="Verbag S."/>
            <person name="Pitt A."/>
            <person name="Nakai R."/>
            <person name="Naganuma T."/>
            <person name="Lang E."/>
        </authorList>
    </citation>
    <scope>NUCLEOTIDE SEQUENCE [LARGE SCALE GENOMIC DNA]</scope>
    <source>
        <strain evidence="13 14">MWH-Nonnen-W8red</strain>
    </source>
</reference>
<feature type="transmembrane region" description="Helical" evidence="10">
    <location>
        <begin position="180"/>
        <end position="204"/>
    </location>
</feature>
<dbReference type="SUPFAM" id="SSF52540">
    <property type="entry name" value="P-loop containing nucleoside triphosphate hydrolases"/>
    <property type="match status" value="1"/>
</dbReference>
<evidence type="ECO:0000256" key="4">
    <source>
        <dbReference type="ARBA" id="ARBA00022692"/>
    </source>
</evidence>
<dbReference type="InterPro" id="IPR044726">
    <property type="entry name" value="ABCC_6TM_D2"/>
</dbReference>
<evidence type="ECO:0000313" key="13">
    <source>
        <dbReference type="EMBL" id="APJ03468.1"/>
    </source>
</evidence>
<comment type="subcellular location">
    <subcellularLocation>
        <location evidence="1">Cell membrane</location>
        <topology evidence="1">Multi-pass membrane protein</topology>
    </subcellularLocation>
</comment>
<evidence type="ECO:0000256" key="5">
    <source>
        <dbReference type="ARBA" id="ARBA00022737"/>
    </source>
</evidence>
<evidence type="ECO:0000313" key="14">
    <source>
        <dbReference type="Proteomes" id="UP000184731"/>
    </source>
</evidence>
<evidence type="ECO:0000256" key="1">
    <source>
        <dbReference type="ARBA" id="ARBA00004651"/>
    </source>
</evidence>
<evidence type="ECO:0000256" key="6">
    <source>
        <dbReference type="ARBA" id="ARBA00022741"/>
    </source>
</evidence>
<keyword evidence="7" id="KW-0067">ATP-binding</keyword>
<keyword evidence="9 10" id="KW-0472">Membrane</keyword>
<dbReference type="Gene3D" id="3.40.50.300">
    <property type="entry name" value="P-loop containing nucleotide triphosphate hydrolases"/>
    <property type="match status" value="1"/>
</dbReference>
<feature type="domain" description="ABC transporter" evidence="11">
    <location>
        <begin position="373"/>
        <end position="607"/>
    </location>
</feature>
<dbReference type="FunFam" id="1.20.1560.10:FF:000013">
    <property type="entry name" value="ABC transporter C family member 2"/>
    <property type="match status" value="1"/>
</dbReference>
<dbReference type="CDD" id="cd03244">
    <property type="entry name" value="ABCC_MRP_domain2"/>
    <property type="match status" value="1"/>
</dbReference>
<accession>A0A1L4CZU7</accession>
<evidence type="ECO:0000256" key="2">
    <source>
        <dbReference type="ARBA" id="ARBA00009726"/>
    </source>
</evidence>
<dbReference type="FunFam" id="3.40.50.300:FF:000163">
    <property type="entry name" value="Multidrug resistance-associated protein member 4"/>
    <property type="match status" value="1"/>
</dbReference>
<dbReference type="KEGG" id="saqi:AXG55_05935"/>
<dbReference type="PROSITE" id="PS00211">
    <property type="entry name" value="ABC_TRANSPORTER_1"/>
    <property type="match status" value="1"/>
</dbReference>
<keyword evidence="14" id="KW-1185">Reference proteome</keyword>
<feature type="transmembrane region" description="Helical" evidence="10">
    <location>
        <begin position="32"/>
        <end position="49"/>
    </location>
</feature>
<dbReference type="PANTHER" id="PTHR24223:SF456">
    <property type="entry name" value="MULTIDRUG RESISTANCE-ASSOCIATED PROTEIN LETHAL(2)03659"/>
    <property type="match status" value="1"/>
</dbReference>
<feature type="transmembrane region" description="Helical" evidence="10">
    <location>
        <begin position="306"/>
        <end position="327"/>
    </location>
</feature>
<dbReference type="EMBL" id="CP017834">
    <property type="protein sequence ID" value="APJ03468.1"/>
    <property type="molecule type" value="Genomic_DNA"/>
</dbReference>
<keyword evidence="6" id="KW-0547">Nucleotide-binding</keyword>
<comment type="similarity">
    <text evidence="2">Belongs to the ABC transporter superfamily. ABCC family. Conjugate transporter (TC 3.A.1.208) subfamily.</text>
</comment>
<dbReference type="SMART" id="SM00382">
    <property type="entry name" value="AAA"/>
    <property type="match status" value="1"/>
</dbReference>
<dbReference type="InterPro" id="IPR017871">
    <property type="entry name" value="ABC_transporter-like_CS"/>
</dbReference>
<name>A0A1L4CZU7_9BACT</name>
<dbReference type="Pfam" id="PF00664">
    <property type="entry name" value="ABC_membrane"/>
    <property type="match status" value="1"/>
</dbReference>
<dbReference type="GO" id="GO:0016887">
    <property type="term" value="F:ATP hydrolysis activity"/>
    <property type="evidence" value="ECO:0007669"/>
    <property type="project" value="InterPro"/>
</dbReference>
<evidence type="ECO:0008006" key="15">
    <source>
        <dbReference type="Google" id="ProtNLM"/>
    </source>
</evidence>
<keyword evidence="3" id="KW-0813">Transport</keyword>
<dbReference type="GO" id="GO:0140359">
    <property type="term" value="F:ABC-type transporter activity"/>
    <property type="evidence" value="ECO:0007669"/>
    <property type="project" value="InterPro"/>
</dbReference>
<dbReference type="GO" id="GO:0005524">
    <property type="term" value="F:ATP binding"/>
    <property type="evidence" value="ECO:0007669"/>
    <property type="project" value="UniProtKB-KW"/>
</dbReference>
<evidence type="ECO:0000256" key="9">
    <source>
        <dbReference type="ARBA" id="ARBA00023136"/>
    </source>
</evidence>
<keyword evidence="8 10" id="KW-1133">Transmembrane helix</keyword>
<dbReference type="InterPro" id="IPR003439">
    <property type="entry name" value="ABC_transporter-like_ATP-bd"/>
</dbReference>